<dbReference type="PANTHER" id="PTHR30528">
    <property type="entry name" value="CYTOPLASMIC PROTEIN"/>
    <property type="match status" value="1"/>
</dbReference>
<gene>
    <name evidence="1" type="ORF">EV644_101556</name>
</gene>
<organism evidence="1 2">
    <name type="scientific">Kribbella orskensis</name>
    <dbReference type="NCBI Taxonomy" id="2512216"/>
    <lineage>
        <taxon>Bacteria</taxon>
        <taxon>Bacillati</taxon>
        <taxon>Actinomycetota</taxon>
        <taxon>Actinomycetes</taxon>
        <taxon>Propionibacteriales</taxon>
        <taxon>Kribbellaceae</taxon>
        <taxon>Kribbella</taxon>
    </lineage>
</organism>
<evidence type="ECO:0000313" key="2">
    <source>
        <dbReference type="Proteomes" id="UP000295818"/>
    </source>
</evidence>
<evidence type="ECO:0008006" key="3">
    <source>
        <dbReference type="Google" id="ProtNLM"/>
    </source>
</evidence>
<dbReference type="Pfam" id="PF06224">
    <property type="entry name" value="AlkZ-like"/>
    <property type="match status" value="1"/>
</dbReference>
<keyword evidence="2" id="KW-1185">Reference proteome</keyword>
<protein>
    <recommendedName>
        <fullName evidence="3">Winged helix-turn-helix domain-containing protein</fullName>
    </recommendedName>
</protein>
<reference evidence="1 2" key="1">
    <citation type="journal article" date="2015" name="Stand. Genomic Sci.">
        <title>Genomic Encyclopedia of Bacterial and Archaeal Type Strains, Phase III: the genomes of soil and plant-associated and newly described type strains.</title>
        <authorList>
            <person name="Whitman W.B."/>
            <person name="Woyke T."/>
            <person name="Klenk H.P."/>
            <person name="Zhou Y."/>
            <person name="Lilburn T.G."/>
            <person name="Beck B.J."/>
            <person name="De Vos P."/>
            <person name="Vandamme P."/>
            <person name="Eisen J.A."/>
            <person name="Garrity G."/>
            <person name="Hugenholtz P."/>
            <person name="Kyrpides N.C."/>
        </authorList>
    </citation>
    <scope>NUCLEOTIDE SEQUENCE [LARGE SCALE GENOMIC DNA]</scope>
    <source>
        <strain evidence="1 2">VKM Ac-2538</strain>
    </source>
</reference>
<evidence type="ECO:0000313" key="1">
    <source>
        <dbReference type="EMBL" id="TCO31913.1"/>
    </source>
</evidence>
<dbReference type="Proteomes" id="UP000295818">
    <property type="component" value="Unassembled WGS sequence"/>
</dbReference>
<proteinExistence type="predicted"/>
<sequence length="411" mass="45801">MAGGRIGFVDSQVLSVAQARRIGLAAQGFSDPRPKGVPDMRALSRVLSRIGLIQIDSVNVLSRTQYLPLYSRLGPYPRDLLDRAAGKAPRRLVEYWAHEASLIPVETHPLMRWRMARAASEAWGGPRSIATQRPDLVKQVLGDVRDHGPLTARQIDDDVERERNNWGWNWSDVKQALEFLFFAGEITVARRNQQFERLYDIPERVLPSAVLATPTPTLEEAHRGLVSIAARAHGVATAQCLKDYFRTAPAPTAQAIRELVEEGELLPVTINGWKRTAYLHRDARLPRRVNARALVSPFDSLVFERTRTEVLFDFHYRIEIYVPAEKRIHGYYVLPFLLGDRLVGRVDLKADRTAGVLLVQAAHSEPGAPPETVEELAAELVQLAGWLGLDQVRVAGGGDLSPALSDALRGF</sequence>
<dbReference type="InterPro" id="IPR009351">
    <property type="entry name" value="AlkZ-like"/>
</dbReference>
<comment type="caution">
    <text evidence="1">The sequence shown here is derived from an EMBL/GenBank/DDBJ whole genome shotgun (WGS) entry which is preliminary data.</text>
</comment>
<dbReference type="PANTHER" id="PTHR30528:SF0">
    <property type="entry name" value="CYTOPLASMIC PROTEIN"/>
    <property type="match status" value="1"/>
</dbReference>
<name>A0ABY2BXF9_9ACTN</name>
<accession>A0ABY2BXF9</accession>
<dbReference type="EMBL" id="SLWM01000001">
    <property type="protein sequence ID" value="TCO31913.1"/>
    <property type="molecule type" value="Genomic_DNA"/>
</dbReference>